<proteinExistence type="predicted"/>
<dbReference type="PANTHER" id="PTHR48200:SF1">
    <property type="entry name" value="AMINOTRANSFERASE-LIKE PLANT MOBILE DOMAIN-CONTAINING PROTEIN"/>
    <property type="match status" value="1"/>
</dbReference>
<protein>
    <recommendedName>
        <fullName evidence="1">DUF7745 domain-containing protein</fullName>
    </recommendedName>
</protein>
<evidence type="ECO:0000313" key="2">
    <source>
        <dbReference type="EMBL" id="KAH0748231.1"/>
    </source>
</evidence>
<dbReference type="PANTHER" id="PTHR48200">
    <property type="entry name" value="PROTEIN, PUTATIVE-RELATED"/>
    <property type="match status" value="1"/>
</dbReference>
<evidence type="ECO:0000259" key="1">
    <source>
        <dbReference type="Pfam" id="PF24924"/>
    </source>
</evidence>
<reference evidence="2 3" key="1">
    <citation type="journal article" date="2021" name="bioRxiv">
        <title>Chromosome-scale and haplotype-resolved genome assembly of a tetraploid potato cultivar.</title>
        <authorList>
            <person name="Sun H."/>
            <person name="Jiao W.-B."/>
            <person name="Krause K."/>
            <person name="Campoy J.A."/>
            <person name="Goel M."/>
            <person name="Folz-Donahue K."/>
            <person name="Kukat C."/>
            <person name="Huettel B."/>
            <person name="Schneeberger K."/>
        </authorList>
    </citation>
    <scope>NUCLEOTIDE SEQUENCE [LARGE SCALE GENOMIC DNA]</scope>
    <source>
        <strain evidence="2">SolTubOtavaFocal</strain>
        <tissue evidence="2">Leaves</tissue>
    </source>
</reference>
<sequence length="445" mass="52410">MDIFNSPNPQMVVDVNYKLRNWWMNIKIDREREIRQLLGGLTYLIFVIPNPHLIRALLEFWDPVRMVFKFVDFDLTPTIEEISGFIDLPYHECEMMVPYKPSSREFLKSPGMKSNPTLLSLGLGWIHFDFLYSRFGKDDSYYSFIDEFECSIEEWETYRLNAFAIALLGSVVFPKIRGKIDTRLSYVVRDLAPREGEPRKTLVPMILAEIMRSLSACVDGRMFFEGCNILLQLWAIKHFYIRSDTIDIFLGYGNKIGNHPRRMLAFTAPAGFVDWQIFLTELESRHIQWKLHWLSTPHAIVRGDDRYFVELIGLNGVQPYTPLRVLRQFGRTQVIPLRSDMEQFKYEFGLDKSPVHIILRRWERVLTIPMGARQALCTREYYIWILIEVKDREVSGEGYYGLTDERENIWAHNVLKIKNEVTPYTRSQLAPSSWNQYLQDFQNLG</sequence>
<dbReference type="Proteomes" id="UP000826656">
    <property type="component" value="Unassembled WGS sequence"/>
</dbReference>
<accession>A0ABQ7UF21</accession>
<dbReference type="InterPro" id="IPR056647">
    <property type="entry name" value="DUF7745"/>
</dbReference>
<name>A0ABQ7UF21_SOLTU</name>
<evidence type="ECO:0000313" key="3">
    <source>
        <dbReference type="Proteomes" id="UP000826656"/>
    </source>
</evidence>
<comment type="caution">
    <text evidence="2">The sequence shown here is derived from an EMBL/GenBank/DDBJ whole genome shotgun (WGS) entry which is preliminary data.</text>
</comment>
<feature type="domain" description="DUF7745" evidence="1">
    <location>
        <begin position="26"/>
        <end position="388"/>
    </location>
</feature>
<gene>
    <name evidence="2" type="ORF">KY290_027463</name>
</gene>
<dbReference type="EMBL" id="JAIVGD010000019">
    <property type="protein sequence ID" value="KAH0748231.1"/>
    <property type="molecule type" value="Genomic_DNA"/>
</dbReference>
<organism evidence="2 3">
    <name type="scientific">Solanum tuberosum</name>
    <name type="common">Potato</name>
    <dbReference type="NCBI Taxonomy" id="4113"/>
    <lineage>
        <taxon>Eukaryota</taxon>
        <taxon>Viridiplantae</taxon>
        <taxon>Streptophyta</taxon>
        <taxon>Embryophyta</taxon>
        <taxon>Tracheophyta</taxon>
        <taxon>Spermatophyta</taxon>
        <taxon>Magnoliopsida</taxon>
        <taxon>eudicotyledons</taxon>
        <taxon>Gunneridae</taxon>
        <taxon>Pentapetalae</taxon>
        <taxon>asterids</taxon>
        <taxon>lamiids</taxon>
        <taxon>Solanales</taxon>
        <taxon>Solanaceae</taxon>
        <taxon>Solanoideae</taxon>
        <taxon>Solaneae</taxon>
        <taxon>Solanum</taxon>
    </lineage>
</organism>
<dbReference type="Pfam" id="PF24924">
    <property type="entry name" value="DUF7745"/>
    <property type="match status" value="1"/>
</dbReference>
<keyword evidence="3" id="KW-1185">Reference proteome</keyword>